<dbReference type="PANTHER" id="PTHR46669">
    <property type="entry name" value="LEUCINE-RICH PPR MOTIF-CONTAINING PROTEIN, MITOCHONDRIAL"/>
    <property type="match status" value="1"/>
</dbReference>
<evidence type="ECO:0000313" key="4">
    <source>
        <dbReference type="EMBL" id="KAK2187584.1"/>
    </source>
</evidence>
<dbReference type="Pfam" id="PF01535">
    <property type="entry name" value="PPR"/>
    <property type="match status" value="1"/>
</dbReference>
<dbReference type="GO" id="GO:0003730">
    <property type="term" value="F:mRNA 3'-UTR binding"/>
    <property type="evidence" value="ECO:0007669"/>
    <property type="project" value="TreeGrafter"/>
</dbReference>
<accession>A0AAD9P3W6</accession>
<dbReference type="Gene3D" id="1.25.40.10">
    <property type="entry name" value="Tetratricopeptide repeat domain"/>
    <property type="match status" value="2"/>
</dbReference>
<dbReference type="InterPro" id="IPR033490">
    <property type="entry name" value="LRP130"/>
</dbReference>
<gene>
    <name evidence="4" type="ORF">NP493_161g03017</name>
</gene>
<dbReference type="EMBL" id="JAODUO010000161">
    <property type="protein sequence ID" value="KAK2187584.1"/>
    <property type="molecule type" value="Genomic_DNA"/>
</dbReference>
<sequence length="1348" mass="151716">MLALSQLPHTRAHRNNKMAALAKVARIVNLTAVRRLIGIPGTTGRGAFITSFVGDSLRFTEKRIPPVISRHLSVVAAIEHDKSSVRDQRRPATTDPISRQLQVLDLQVQRWGRVDNEEVTNIIAAMEKAGEVSSQLTKALMVLPCLGALMVYKNVVLVGEVSSQLTTSSHAPGVSYNVSHYNAALRVQLENAVKVNAATFLANMESNQIIPNRITYQLLIACYCENGDIDGASKILEHMKSQNLSINEVVFNMLIKGHMKIGDIEGAKSVMETMRGSELDPSAETYKTLMCGYAERGDVDSIQQVLANAETDGVVLHPRHLFEVLFDLVYHGHPEHMSVLLPQIRMTRSYNQDAANCMFRLVTHGHDDAALQVYLTMEKPSSPEQQGHLGRVLLRNMVLKQRPLEKVLEFMERLKKEGLSTDNINMLGLWAIKFDKPDYTLQIFRKMKEQDMPVKPHYFWPVFRSFQASGNREGVYEALKELAGIVKVENETVITLYRYATVAMQHLGDDVDTIVAKLQEAGFSEPSVNCIRVMLSLKEGNLAQAANIAACGDTFLSPSLLKAQLAAAYAKSNHDAVSAMELLRLTQEVAGEKLLDLNSSVISEILQNGSLDTQQVDQLLDACIEKGLHMFAGIKAKLTKILETHDESSRLIEKLNKIALMGGEERRAMQQVNLPAKEFMRKSVPQLEKMLEEARSHNANTKAIEKWLLSKCCASGDVERSNQLKASLDSQGFVYNAELLRQLGYLAARTQEDLGLALKYKQQMESQHPDFSTYVSLVLHIAQLQLKAGAVPDAIQTLRDYSERHGDELKKGGFSDNYILADICESLLATCREHCPPEASTEVVKTLFDLGYMKRGTFSMLTQPIKAHIEKEDAAGMLKILEQTVTEFGRAPMFSDIFRALIHKEDADRLQTAVDLVTTVHGEMNVLLHLVFAFIECEKVKQAKKILETPGLRAVMSVLRDGCQRFYNSNMVKEMDQLVDITKDLFAIDRDEMLFQQIRLCAKNGDYTKALDVYASYEEQNVLPRTRTLRYLAKLLQSHDQEVPFEVPTTAQTGEQLRADSAEEEQAIKFLKAGDINAFLTLKQKSESDGAAFSSDFLAELARIIRGDQKTFKMYTYALAEAGEVDSLLVIRQQNLPNTLDHFVHQRIFNAYVKAGRVEELLDYLVENPSLLHKYLTTKGLMKLAETQPHLIAKVELAVEKSNADVTRLDVVTHLFNYYCLTDQMDKADQVITKYPLLRDQMRVMFLCREAERQNKEDILKKLVDVMKESSKRRLSMPYSHLINLKCRENDWQAAMGYFREAESNGVTVGDMWNVALLSLEEQLLNNSQPLPWKVCSTHTGPSFMERI</sequence>
<dbReference type="InterPro" id="IPR002885">
    <property type="entry name" value="PPR_rpt"/>
</dbReference>
<dbReference type="PANTHER" id="PTHR46669:SF1">
    <property type="entry name" value="LEUCINE-RICH PPR MOTIF-CONTAINING PROTEIN, MITOCHONDRIAL"/>
    <property type="match status" value="1"/>
</dbReference>
<dbReference type="GO" id="GO:0005739">
    <property type="term" value="C:mitochondrion"/>
    <property type="evidence" value="ECO:0007669"/>
    <property type="project" value="TreeGrafter"/>
</dbReference>
<comment type="caution">
    <text evidence="4">The sequence shown here is derived from an EMBL/GenBank/DDBJ whole genome shotgun (WGS) entry which is preliminary data.</text>
</comment>
<dbReference type="InterPro" id="IPR033443">
    <property type="entry name" value="PROP1-like_PPR_dom"/>
</dbReference>
<dbReference type="PROSITE" id="PS51375">
    <property type="entry name" value="PPR"/>
    <property type="match status" value="2"/>
</dbReference>
<evidence type="ECO:0000256" key="2">
    <source>
        <dbReference type="PROSITE-ProRule" id="PRU00708"/>
    </source>
</evidence>
<organism evidence="4 5">
    <name type="scientific">Ridgeia piscesae</name>
    <name type="common">Tubeworm</name>
    <dbReference type="NCBI Taxonomy" id="27915"/>
    <lineage>
        <taxon>Eukaryota</taxon>
        <taxon>Metazoa</taxon>
        <taxon>Spiralia</taxon>
        <taxon>Lophotrochozoa</taxon>
        <taxon>Annelida</taxon>
        <taxon>Polychaeta</taxon>
        <taxon>Sedentaria</taxon>
        <taxon>Canalipalpata</taxon>
        <taxon>Sabellida</taxon>
        <taxon>Siboglinidae</taxon>
        <taxon>Ridgeia</taxon>
    </lineage>
</organism>
<feature type="repeat" description="PPR" evidence="2">
    <location>
        <begin position="247"/>
        <end position="281"/>
    </location>
</feature>
<dbReference type="GO" id="GO:0005634">
    <property type="term" value="C:nucleus"/>
    <property type="evidence" value="ECO:0007669"/>
    <property type="project" value="TreeGrafter"/>
</dbReference>
<reference evidence="4" key="1">
    <citation type="journal article" date="2023" name="Mol. Biol. Evol.">
        <title>Third-Generation Sequencing Reveals the Adaptive Role of the Epigenome in Three Deep-Sea Polychaetes.</title>
        <authorList>
            <person name="Perez M."/>
            <person name="Aroh O."/>
            <person name="Sun Y."/>
            <person name="Lan Y."/>
            <person name="Juniper S.K."/>
            <person name="Young C.R."/>
            <person name="Angers B."/>
            <person name="Qian P.Y."/>
        </authorList>
    </citation>
    <scope>NUCLEOTIDE SEQUENCE</scope>
    <source>
        <strain evidence="4">R07B-5</strain>
    </source>
</reference>
<protein>
    <recommendedName>
        <fullName evidence="3">PROP1-like PPR domain-containing protein</fullName>
    </recommendedName>
</protein>
<proteinExistence type="predicted"/>
<evidence type="ECO:0000256" key="1">
    <source>
        <dbReference type="ARBA" id="ARBA00022737"/>
    </source>
</evidence>
<feature type="repeat" description="PPR" evidence="2">
    <location>
        <begin position="212"/>
        <end position="246"/>
    </location>
</feature>
<dbReference type="Proteomes" id="UP001209878">
    <property type="component" value="Unassembled WGS sequence"/>
</dbReference>
<name>A0AAD9P3W6_RIDPI</name>
<feature type="domain" description="PROP1-like PPR" evidence="3">
    <location>
        <begin position="169"/>
        <end position="289"/>
    </location>
</feature>
<evidence type="ECO:0000259" key="3">
    <source>
        <dbReference type="Pfam" id="PF17177"/>
    </source>
</evidence>
<dbReference type="NCBIfam" id="TIGR00756">
    <property type="entry name" value="PPR"/>
    <property type="match status" value="2"/>
</dbReference>
<evidence type="ECO:0000313" key="5">
    <source>
        <dbReference type="Proteomes" id="UP001209878"/>
    </source>
</evidence>
<keyword evidence="1" id="KW-0677">Repeat</keyword>
<dbReference type="GO" id="GO:0070129">
    <property type="term" value="P:regulation of mitochondrial translation"/>
    <property type="evidence" value="ECO:0007669"/>
    <property type="project" value="TreeGrafter"/>
</dbReference>
<dbReference type="InterPro" id="IPR011990">
    <property type="entry name" value="TPR-like_helical_dom_sf"/>
</dbReference>
<dbReference type="Pfam" id="PF17177">
    <property type="entry name" value="PPR_long"/>
    <property type="match status" value="1"/>
</dbReference>
<keyword evidence="5" id="KW-1185">Reference proteome</keyword>